<keyword evidence="2" id="KW-0472">Membrane</keyword>
<keyword evidence="2" id="KW-1133">Transmembrane helix</keyword>
<evidence type="ECO:0000313" key="3">
    <source>
        <dbReference type="EMBL" id="QSS51710.1"/>
    </source>
</evidence>
<dbReference type="VEuPathDB" id="FungiDB:I7I53_07094"/>
<protein>
    <submittedName>
        <fullName evidence="3">Uncharacterized protein</fullName>
    </submittedName>
</protein>
<feature type="transmembrane region" description="Helical" evidence="2">
    <location>
        <begin position="38"/>
        <end position="55"/>
    </location>
</feature>
<name>A0A8A1LDR6_AJEC8</name>
<sequence>MILSETTILSPLSFLFCFFFFFPSHFFTISAIFPTLSFPLLLSHCSVATGLVHSYRMSRSGRLTASQPPVTNDKRNRQGETSQEMDVFQV</sequence>
<feature type="transmembrane region" description="Helical" evidence="2">
    <location>
        <begin position="12"/>
        <end position="32"/>
    </location>
</feature>
<accession>A0A8A1LDR6</accession>
<dbReference type="AlphaFoldDB" id="A0A8A1LDR6"/>
<evidence type="ECO:0000256" key="2">
    <source>
        <dbReference type="SAM" id="Phobius"/>
    </source>
</evidence>
<gene>
    <name evidence="3" type="ORF">I7I53_07094</name>
</gene>
<proteinExistence type="predicted"/>
<keyword evidence="2" id="KW-0812">Transmembrane</keyword>
<organism evidence="3 4">
    <name type="scientific">Ajellomyces capsulatus (strain H88)</name>
    <name type="common">Darling's disease fungus</name>
    <name type="synonym">Histoplasma capsulatum</name>
    <dbReference type="NCBI Taxonomy" id="544711"/>
    <lineage>
        <taxon>Eukaryota</taxon>
        <taxon>Fungi</taxon>
        <taxon>Dikarya</taxon>
        <taxon>Ascomycota</taxon>
        <taxon>Pezizomycotina</taxon>
        <taxon>Eurotiomycetes</taxon>
        <taxon>Eurotiomycetidae</taxon>
        <taxon>Onygenales</taxon>
        <taxon>Ajellomycetaceae</taxon>
        <taxon>Histoplasma</taxon>
    </lineage>
</organism>
<feature type="compositionally biased region" description="Polar residues" evidence="1">
    <location>
        <begin position="61"/>
        <end position="70"/>
    </location>
</feature>
<evidence type="ECO:0000256" key="1">
    <source>
        <dbReference type="SAM" id="MobiDB-lite"/>
    </source>
</evidence>
<evidence type="ECO:0000313" key="4">
    <source>
        <dbReference type="Proteomes" id="UP000663419"/>
    </source>
</evidence>
<feature type="region of interest" description="Disordered" evidence="1">
    <location>
        <begin position="59"/>
        <end position="90"/>
    </location>
</feature>
<dbReference type="EMBL" id="CP069103">
    <property type="protein sequence ID" value="QSS51710.1"/>
    <property type="molecule type" value="Genomic_DNA"/>
</dbReference>
<reference evidence="3" key="1">
    <citation type="submission" date="2021-01" db="EMBL/GenBank/DDBJ databases">
        <title>Chromosome-level genome assembly of a human fungal pathogen reveals clustering of transcriptionally co-regulated genes.</title>
        <authorList>
            <person name="Voorhies M."/>
            <person name="Cohen S."/>
            <person name="Shea T.P."/>
            <person name="Petrus S."/>
            <person name="Munoz J.F."/>
            <person name="Poplawski S."/>
            <person name="Goldman W.E."/>
            <person name="Michael T."/>
            <person name="Cuomo C.A."/>
            <person name="Sil A."/>
            <person name="Beyhan S."/>
        </authorList>
    </citation>
    <scope>NUCLEOTIDE SEQUENCE</scope>
    <source>
        <strain evidence="3">H88</strain>
    </source>
</reference>
<dbReference type="Proteomes" id="UP000663419">
    <property type="component" value="Chromosome 2"/>
</dbReference>